<dbReference type="EMBL" id="BAABHS010000001">
    <property type="protein sequence ID" value="GAA4944703.1"/>
    <property type="molecule type" value="Genomic_DNA"/>
</dbReference>
<protein>
    <submittedName>
        <fullName evidence="1">Uncharacterized protein</fullName>
    </submittedName>
</protein>
<dbReference type="RefSeq" id="WP_345673121.1">
    <property type="nucleotide sequence ID" value="NZ_BAABHS010000001.1"/>
</dbReference>
<accession>A0ABP9GIN0</accession>
<sequence>MRRWIALIVVLAAGIAVGFVFFPDSDDDSPTCWGLVERDEVRQMAPGAPDRLAEIGMPGLTGRMDCVSRSKKGEFRVSVSQTLKMPDRMTVQDEVTYAYAPLGPGLFGFASDTYAWMKVRSCRWGGLDGYVDVAATSRGTGDESRKDRPARDDNRERLGRFAVEFANRLLAMEGCGQLPMPQIAPVQKALVSEQDGLCGLAGVPLPKETAGLTAVVAREGDDWLDCVVYGRDGGDAVLRITAARGAYADMRGQVWPAAPMNTEFSGRELITHAKADCQGRPAVYMLAQSKSEPVVDREAAFRALVRTLAAQGNCTIPALV</sequence>
<proteinExistence type="predicted"/>
<organism evidence="1 2">
    <name type="scientific">Yinghuangia aomiensis</name>
    <dbReference type="NCBI Taxonomy" id="676205"/>
    <lineage>
        <taxon>Bacteria</taxon>
        <taxon>Bacillati</taxon>
        <taxon>Actinomycetota</taxon>
        <taxon>Actinomycetes</taxon>
        <taxon>Kitasatosporales</taxon>
        <taxon>Streptomycetaceae</taxon>
        <taxon>Yinghuangia</taxon>
    </lineage>
</organism>
<keyword evidence="2" id="KW-1185">Reference proteome</keyword>
<evidence type="ECO:0000313" key="1">
    <source>
        <dbReference type="EMBL" id="GAA4944703.1"/>
    </source>
</evidence>
<comment type="caution">
    <text evidence="1">The sequence shown here is derived from an EMBL/GenBank/DDBJ whole genome shotgun (WGS) entry which is preliminary data.</text>
</comment>
<evidence type="ECO:0000313" key="2">
    <source>
        <dbReference type="Proteomes" id="UP001500466"/>
    </source>
</evidence>
<gene>
    <name evidence="1" type="ORF">GCM10023205_00360</name>
</gene>
<reference evidence="2" key="1">
    <citation type="journal article" date="2019" name="Int. J. Syst. Evol. Microbiol.">
        <title>The Global Catalogue of Microorganisms (GCM) 10K type strain sequencing project: providing services to taxonomists for standard genome sequencing and annotation.</title>
        <authorList>
            <consortium name="The Broad Institute Genomics Platform"/>
            <consortium name="The Broad Institute Genome Sequencing Center for Infectious Disease"/>
            <person name="Wu L."/>
            <person name="Ma J."/>
        </authorList>
    </citation>
    <scope>NUCLEOTIDE SEQUENCE [LARGE SCALE GENOMIC DNA]</scope>
    <source>
        <strain evidence="2">JCM 17986</strain>
    </source>
</reference>
<dbReference type="Proteomes" id="UP001500466">
    <property type="component" value="Unassembled WGS sequence"/>
</dbReference>
<name>A0ABP9GIN0_9ACTN</name>